<protein>
    <submittedName>
        <fullName evidence="2">Uncharacterized protein</fullName>
    </submittedName>
</protein>
<feature type="compositionally biased region" description="Low complexity" evidence="1">
    <location>
        <begin position="31"/>
        <end position="51"/>
    </location>
</feature>
<accession>A0ABR3DLU2</accession>
<organism evidence="2 3">
    <name type="scientific">Neurospora intermedia</name>
    <dbReference type="NCBI Taxonomy" id="5142"/>
    <lineage>
        <taxon>Eukaryota</taxon>
        <taxon>Fungi</taxon>
        <taxon>Dikarya</taxon>
        <taxon>Ascomycota</taxon>
        <taxon>Pezizomycotina</taxon>
        <taxon>Sordariomycetes</taxon>
        <taxon>Sordariomycetidae</taxon>
        <taxon>Sordariales</taxon>
        <taxon>Sordariaceae</taxon>
        <taxon>Neurospora</taxon>
    </lineage>
</organism>
<feature type="region of interest" description="Disordered" evidence="1">
    <location>
        <begin position="259"/>
        <end position="301"/>
    </location>
</feature>
<feature type="region of interest" description="Disordered" evidence="1">
    <location>
        <begin position="31"/>
        <end position="86"/>
    </location>
</feature>
<proteinExistence type="predicted"/>
<comment type="caution">
    <text evidence="2">The sequence shown here is derived from an EMBL/GenBank/DDBJ whole genome shotgun (WGS) entry which is preliminary data.</text>
</comment>
<dbReference type="Proteomes" id="UP001451303">
    <property type="component" value="Unassembled WGS sequence"/>
</dbReference>
<reference evidence="2 3" key="1">
    <citation type="submission" date="2023-09" db="EMBL/GenBank/DDBJ databases">
        <title>Multi-omics analysis of a traditional fermented food reveals byproduct-associated fungal strains for waste-to-food upcycling.</title>
        <authorList>
            <consortium name="Lawrence Berkeley National Laboratory"/>
            <person name="Rekdal V.M."/>
            <person name="Villalobos-Escobedo J.M."/>
            <person name="Rodriguez-Valeron N."/>
            <person name="Garcia M.O."/>
            <person name="Vasquez D.P."/>
            <person name="Damayanti I."/>
            <person name="Sorensen P.M."/>
            <person name="Baidoo E.E."/>
            <person name="De Carvalho A.C."/>
            <person name="Riley R."/>
            <person name="Lipzen A."/>
            <person name="He G."/>
            <person name="Yan M."/>
            <person name="Haridas S."/>
            <person name="Daum C."/>
            <person name="Yoshinaga Y."/>
            <person name="Ng V."/>
            <person name="Grigoriev I.V."/>
            <person name="Munk R."/>
            <person name="Nuraida L."/>
            <person name="Wijaya C.H."/>
            <person name="Morales P.-C."/>
            <person name="Keasling J.D."/>
        </authorList>
    </citation>
    <scope>NUCLEOTIDE SEQUENCE [LARGE SCALE GENOMIC DNA]</scope>
    <source>
        <strain evidence="2 3">FGSC 2613</strain>
    </source>
</reference>
<feature type="compositionally biased region" description="Polar residues" evidence="1">
    <location>
        <begin position="268"/>
        <end position="279"/>
    </location>
</feature>
<dbReference type="EMBL" id="JAVLET010000002">
    <property type="protein sequence ID" value="KAL0472791.1"/>
    <property type="molecule type" value="Genomic_DNA"/>
</dbReference>
<keyword evidence="3" id="KW-1185">Reference proteome</keyword>
<name>A0ABR3DLU2_NEUIN</name>
<evidence type="ECO:0000256" key="1">
    <source>
        <dbReference type="SAM" id="MobiDB-lite"/>
    </source>
</evidence>
<gene>
    <name evidence="2" type="ORF">QR685DRAFT_436043</name>
</gene>
<evidence type="ECO:0000313" key="3">
    <source>
        <dbReference type="Proteomes" id="UP001451303"/>
    </source>
</evidence>
<evidence type="ECO:0000313" key="2">
    <source>
        <dbReference type="EMBL" id="KAL0472791.1"/>
    </source>
</evidence>
<sequence>MSPPEKSQPSARWAAVLQEARLELEILSGETFTLPTPPTQAALPFTTSSSTDSDETPWSVVVRKKGKKGKKKGKNNVSIRESPAKSPSFSICGSFEKPVSWSTREVMKARTEWRHKKQRVYTYTPLPKDLQVFQDTKALSKSKKRCIISGHQFHPQQGLESIDENGELLLLKVRLPRVDPIPRQRLGPVAVVPAPIQAKTISWSQVATKPVVPVVPALPIVPVVPKVPVKPSLTRVSVAAPVSVTKPTVPEVPAAKAPVALKEEKKSQPQVQSPATQVSPRAVSPATPKLPKSPVGSTLSRQGSVLVDIEKPAPTPIKTLSWSQVVAKPAAPKVPIKR</sequence>
<feature type="compositionally biased region" description="Polar residues" evidence="1">
    <location>
        <begin position="75"/>
        <end position="86"/>
    </location>
</feature>
<feature type="compositionally biased region" description="Basic residues" evidence="1">
    <location>
        <begin position="62"/>
        <end position="74"/>
    </location>
</feature>